<protein>
    <recommendedName>
        <fullName evidence="4">DUF8125 domain-containing protein</fullName>
    </recommendedName>
</protein>
<dbReference type="Proteomes" id="UP000015381">
    <property type="component" value="Chromosome I"/>
</dbReference>
<reference evidence="6 7" key="1">
    <citation type="journal article" date="2011" name="J. Bacteriol.">
        <title>Genome sequence of Halorhabdus tiamatea, the first archaeon isolated from a deep-sea anoxic brine lake.</title>
        <authorList>
            <person name="Antunes A."/>
            <person name="Alam I."/>
            <person name="Bajic V.B."/>
            <person name="Stingl U."/>
        </authorList>
    </citation>
    <scope>NUCLEOTIDE SEQUENCE [LARGE SCALE GENOMIC DNA]</scope>
    <source>
        <strain evidence="6 7">SARL4B</strain>
    </source>
</reference>
<gene>
    <name evidence="6" type="ORF">HLRTI_001514</name>
    <name evidence="5" type="ORF">HTIA_2213</name>
</gene>
<keyword evidence="1" id="KW-0175">Coiled coil</keyword>
<dbReference type="InterPro" id="IPR058439">
    <property type="entry name" value="DUF8126"/>
</dbReference>
<feature type="transmembrane region" description="Helical" evidence="3">
    <location>
        <begin position="60"/>
        <end position="84"/>
    </location>
</feature>
<feature type="transmembrane region" description="Helical" evidence="3">
    <location>
        <begin position="25"/>
        <end position="48"/>
    </location>
</feature>
<evidence type="ECO:0000313" key="7">
    <source>
        <dbReference type="Proteomes" id="UP000003861"/>
    </source>
</evidence>
<evidence type="ECO:0000256" key="3">
    <source>
        <dbReference type="SAM" id="Phobius"/>
    </source>
</evidence>
<dbReference type="GeneID" id="23799239"/>
<dbReference type="Pfam" id="PF26447">
    <property type="entry name" value="DUF8126"/>
    <property type="match status" value="1"/>
</dbReference>
<accession>F7PFL6</accession>
<reference evidence="6 7" key="2">
    <citation type="journal article" date="2013" name="PLoS ONE">
        <title>INDIGO - INtegrated Data Warehouse of MIcrobial GenOmes with Examples from the Red Sea Extremophiles.</title>
        <authorList>
            <person name="Alam I."/>
            <person name="Antunes A."/>
            <person name="Kamau A.A."/>
            <person name="Ba Alawi W."/>
            <person name="Kalkatawi M."/>
            <person name="Stingl U."/>
            <person name="Bajic V.B."/>
        </authorList>
    </citation>
    <scope>NUCLEOTIDE SEQUENCE [LARGE SCALE GENOMIC DNA]</scope>
    <source>
        <strain evidence="6 7">SARL4B</strain>
    </source>
</reference>
<evidence type="ECO:0000313" key="8">
    <source>
        <dbReference type="Proteomes" id="UP000015381"/>
    </source>
</evidence>
<dbReference type="KEGG" id="hti:HTIA_2213"/>
<feature type="coiled-coil region" evidence="1">
    <location>
        <begin position="151"/>
        <end position="185"/>
    </location>
</feature>
<name>F7PFL6_9EURY</name>
<feature type="region of interest" description="Disordered" evidence="2">
    <location>
        <begin position="226"/>
        <end position="245"/>
    </location>
</feature>
<dbReference type="AlphaFoldDB" id="F7PFL6"/>
<dbReference type="HOGENOM" id="CLU_1021604_0_0_2"/>
<dbReference type="STRING" id="1033806.HTIA_2213"/>
<dbReference type="RefSeq" id="WP_008523820.1">
    <property type="nucleotide sequence ID" value="NC_021921.1"/>
</dbReference>
<reference evidence="5 8" key="3">
    <citation type="journal article" date="2014" name="Environ. Microbiol.">
        <title>Halorhabdus tiamatea: proteogenomics and glycosidase activity measurements identify the first cultivated euryarchaeon from a deep-sea anoxic brine lake as potential polysaccharide degrader.</title>
        <authorList>
            <person name="Werner J."/>
            <person name="Ferrer M."/>
            <person name="Michel G."/>
            <person name="Mann A.J."/>
            <person name="Huang S."/>
            <person name="Juarez S."/>
            <person name="Ciordia S."/>
            <person name="Albar J.P."/>
            <person name="Alcaide M."/>
            <person name="La Cono V."/>
            <person name="Yakimov M.M."/>
            <person name="Antunes A."/>
            <person name="Taborda M."/>
            <person name="Da Costa M.S."/>
            <person name="Amann R.I."/>
            <person name="Gloeckner F.O."/>
            <person name="Golyshina O.V."/>
            <person name="Golyshin P.N."/>
            <person name="Teeling H."/>
        </authorList>
    </citation>
    <scope>NUCLEOTIDE SEQUENCE [LARGE SCALE GENOMIC DNA]</scope>
    <source>
        <strain evidence="8">SARL4B</strain>
        <strain evidence="5">Type strain: SARL4B</strain>
    </source>
</reference>
<dbReference type="EMBL" id="HF571520">
    <property type="protein sequence ID" value="CCQ34325.1"/>
    <property type="molecule type" value="Genomic_DNA"/>
</dbReference>
<dbReference type="Proteomes" id="UP000003861">
    <property type="component" value="Unassembled WGS sequence"/>
</dbReference>
<keyword evidence="8" id="KW-1185">Reference proteome</keyword>
<organism evidence="6 7">
    <name type="scientific">Halorhabdus tiamatea SARL4B</name>
    <dbReference type="NCBI Taxonomy" id="1033806"/>
    <lineage>
        <taxon>Archaea</taxon>
        <taxon>Methanobacteriati</taxon>
        <taxon>Methanobacteriota</taxon>
        <taxon>Stenosarchaea group</taxon>
        <taxon>Halobacteria</taxon>
        <taxon>Halobacteriales</taxon>
        <taxon>Haloarculaceae</taxon>
        <taxon>Halorhabdus</taxon>
    </lineage>
</organism>
<keyword evidence="3" id="KW-0812">Transmembrane</keyword>
<dbReference type="InterPro" id="IPR058438">
    <property type="entry name" value="DUF8125"/>
</dbReference>
<proteinExistence type="predicted"/>
<dbReference type="eggNOG" id="ENOG502N5MI">
    <property type="taxonomic scope" value="Archaea"/>
</dbReference>
<sequence>MTDSKNPLVDDSRPAWLELAIAYRYWIGGGLTVTFLTLLLGVVVFGLELPEISLNQPTKVFLFGGLLAAISGALPAAKIIDWLYDPPKRYVVSLGLKKSETPAIYELTPTAWESVWVEEGDLYQWENTNHPVYEAESFDPENLIAEGTWRGSKSDRELLRAEKKVEELREEIEKEADMSIDLELSIASRVRKATKAIGQVIIEDYAATSTYEGERVRDVLSDLRQDVEDDTGDGPHTTGEKPVVGETELEAAVDGLQAAAAEARPDGGEESG</sequence>
<feature type="domain" description="DUF8125" evidence="4">
    <location>
        <begin position="157"/>
        <end position="228"/>
    </location>
</feature>
<dbReference type="EMBL" id="AFNT02000015">
    <property type="protein sequence ID" value="ERJ06435.1"/>
    <property type="molecule type" value="Genomic_DNA"/>
</dbReference>
<evidence type="ECO:0000256" key="2">
    <source>
        <dbReference type="SAM" id="MobiDB-lite"/>
    </source>
</evidence>
<dbReference type="Pfam" id="PF26446">
    <property type="entry name" value="DUF8125"/>
    <property type="match status" value="1"/>
</dbReference>
<evidence type="ECO:0000256" key="1">
    <source>
        <dbReference type="SAM" id="Coils"/>
    </source>
</evidence>
<evidence type="ECO:0000313" key="6">
    <source>
        <dbReference type="EMBL" id="ERJ06435.1"/>
    </source>
</evidence>
<evidence type="ECO:0000259" key="4">
    <source>
        <dbReference type="Pfam" id="PF26447"/>
    </source>
</evidence>
<keyword evidence="3" id="KW-0472">Membrane</keyword>
<keyword evidence="3" id="KW-1133">Transmembrane helix</keyword>
<evidence type="ECO:0000313" key="5">
    <source>
        <dbReference type="EMBL" id="CCQ34325.1"/>
    </source>
</evidence>